<proteinExistence type="predicted"/>
<protein>
    <submittedName>
        <fullName evidence="1">Uncharacterized protein</fullName>
    </submittedName>
</protein>
<dbReference type="EMBL" id="MF370964">
    <property type="protein sequence ID" value="ASU03330.1"/>
    <property type="molecule type" value="Genomic_DNA"/>
</dbReference>
<dbReference type="Proteomes" id="UP000222256">
    <property type="component" value="Segment"/>
</dbReference>
<keyword evidence="2" id="KW-1185">Reference proteome</keyword>
<evidence type="ECO:0000313" key="2">
    <source>
        <dbReference type="Proteomes" id="UP000222256"/>
    </source>
</evidence>
<reference evidence="1 2" key="1">
    <citation type="submission" date="2017-06" db="EMBL/GenBank/DDBJ databases">
        <title>A Novel Lytic Pseudoalteromonas phage Isolated from Qingdao coast of China.</title>
        <authorList>
            <person name="Li H."/>
        </authorList>
    </citation>
    <scope>NUCLEOTIDE SEQUENCE [LARGE SCALE GENOMIC DNA]</scope>
</reference>
<sequence length="86" mass="10301">MLKEMKCNCGLPVRYSHGAKGDSCNKYTVCPTYDQLLEENQKLQKQLYWYRYSVNQIDDYFEYRNESLKDRKKVHQLLGNLTDKLV</sequence>
<accession>A0A223LH86</accession>
<evidence type="ECO:0000313" key="1">
    <source>
        <dbReference type="EMBL" id="ASU03330.1"/>
    </source>
</evidence>
<dbReference type="KEGG" id="vg:54981653"/>
<dbReference type="RefSeq" id="YP_009791471.1">
    <property type="nucleotide sequence ID" value="NC_047839.1"/>
</dbReference>
<dbReference type="GeneID" id="54981653"/>
<name>A0A223LH86_9CAUD</name>
<organism evidence="1 2">
    <name type="scientific">Pseudoalteromonas phage J2-1</name>
    <dbReference type="NCBI Taxonomy" id="2023998"/>
    <lineage>
        <taxon>Viruses</taxon>
        <taxon>Duplodnaviria</taxon>
        <taxon>Heunggongvirae</taxon>
        <taxon>Uroviricota</taxon>
        <taxon>Caudoviricetes</taxon>
        <taxon>Qingdaovirus</taxon>
        <taxon>Qingdaovirus J21</taxon>
    </lineage>
</organism>